<accession>A0ABS5B1N1</accession>
<proteinExistence type="predicted"/>
<feature type="DNA-binding region" description="H-T-H motif" evidence="2">
    <location>
        <begin position="33"/>
        <end position="52"/>
    </location>
</feature>
<dbReference type="InterPro" id="IPR050624">
    <property type="entry name" value="HTH-type_Tx_Regulator"/>
</dbReference>
<evidence type="ECO:0000313" key="5">
    <source>
        <dbReference type="Proteomes" id="UP001519296"/>
    </source>
</evidence>
<protein>
    <submittedName>
        <fullName evidence="4">TetR/AcrR family transcriptional regulator</fullName>
    </submittedName>
</protein>
<gene>
    <name evidence="4" type="ORF">C4K46_00455</name>
</gene>
<feature type="domain" description="HTH tetR-type" evidence="3">
    <location>
        <begin position="10"/>
        <end position="70"/>
    </location>
</feature>
<dbReference type="PANTHER" id="PTHR43479">
    <property type="entry name" value="ACREF/ENVCD OPERON REPRESSOR-RELATED"/>
    <property type="match status" value="1"/>
</dbReference>
<comment type="caution">
    <text evidence="4">The sequence shown here is derived from an EMBL/GenBank/DDBJ whole genome shotgun (WGS) entry which is preliminary data.</text>
</comment>
<evidence type="ECO:0000256" key="1">
    <source>
        <dbReference type="ARBA" id="ARBA00023125"/>
    </source>
</evidence>
<dbReference type="SUPFAM" id="SSF46689">
    <property type="entry name" value="Homeodomain-like"/>
    <property type="match status" value="1"/>
</dbReference>
<sequence>MYRGTNKTALASQEQISQAFLALLKEDSFDKISVSQICRQAQVSRQTFYSLYQAKDNILLSLLEGQEVLPANQEFNLPFLATRFSFYLKGNIAFLKILKQQKLLYLLYDNLYLKLSQNQLLLPNKDELDRNFILSFLAGGLMGIAKAYLESNGRQSQAELENRILKLLQGKF</sequence>
<keyword evidence="1 2" id="KW-0238">DNA-binding</keyword>
<dbReference type="RefSeq" id="WP_209626282.1">
    <property type="nucleotide sequence ID" value="NZ_PRDG01000001.1"/>
</dbReference>
<evidence type="ECO:0000256" key="2">
    <source>
        <dbReference type="PROSITE-ProRule" id="PRU00335"/>
    </source>
</evidence>
<keyword evidence="5" id="KW-1185">Reference proteome</keyword>
<dbReference type="PROSITE" id="PS50977">
    <property type="entry name" value="HTH_TETR_2"/>
    <property type="match status" value="1"/>
</dbReference>
<dbReference type="PANTHER" id="PTHR43479:SF11">
    <property type="entry name" value="ACREF_ENVCD OPERON REPRESSOR-RELATED"/>
    <property type="match status" value="1"/>
</dbReference>
<organism evidence="4 5">
    <name type="scientific">Streptococcus oricebi</name>
    <dbReference type="NCBI Taxonomy" id="1547447"/>
    <lineage>
        <taxon>Bacteria</taxon>
        <taxon>Bacillati</taxon>
        <taxon>Bacillota</taxon>
        <taxon>Bacilli</taxon>
        <taxon>Lactobacillales</taxon>
        <taxon>Streptococcaceae</taxon>
        <taxon>Streptococcus</taxon>
    </lineage>
</organism>
<name>A0ABS5B1N1_9STRE</name>
<dbReference type="InterPro" id="IPR001647">
    <property type="entry name" value="HTH_TetR"/>
</dbReference>
<evidence type="ECO:0000259" key="3">
    <source>
        <dbReference type="PROSITE" id="PS50977"/>
    </source>
</evidence>
<dbReference type="EMBL" id="PRDG01000001">
    <property type="protein sequence ID" value="MBP2622406.1"/>
    <property type="molecule type" value="Genomic_DNA"/>
</dbReference>
<dbReference type="InterPro" id="IPR009057">
    <property type="entry name" value="Homeodomain-like_sf"/>
</dbReference>
<dbReference type="Proteomes" id="UP001519296">
    <property type="component" value="Unassembled WGS sequence"/>
</dbReference>
<dbReference type="Gene3D" id="1.10.357.10">
    <property type="entry name" value="Tetracycline Repressor, domain 2"/>
    <property type="match status" value="1"/>
</dbReference>
<evidence type="ECO:0000313" key="4">
    <source>
        <dbReference type="EMBL" id="MBP2622406.1"/>
    </source>
</evidence>
<reference evidence="4 5" key="1">
    <citation type="submission" date="2018-02" db="EMBL/GenBank/DDBJ databases">
        <title>Draft genome sequence of Streptococcus oricebi CCUG 70868T type strain.</title>
        <authorList>
            <person name="Mendez V."/>
            <person name="Salva-Serra F."/>
            <person name="Jaen-Luchoro D."/>
            <person name="Gonzales-Siles L."/>
            <person name="Karlsson R."/>
            <person name="Engstrom-Jakobsson H."/>
            <person name="Busquets A."/>
            <person name="Gomila M."/>
            <person name="Pineiro-Iglesias B."/>
            <person name="Bennasar-Figueras A."/>
            <person name="Seeger M."/>
            <person name="Moore E."/>
        </authorList>
    </citation>
    <scope>NUCLEOTIDE SEQUENCE [LARGE SCALE GENOMIC DNA]</scope>
    <source>
        <strain evidence="4 5">CCUG 70868</strain>
    </source>
</reference>